<dbReference type="KEGG" id="arac:E0W69_010985"/>
<evidence type="ECO:0000256" key="1">
    <source>
        <dbReference type="SAM" id="Phobius"/>
    </source>
</evidence>
<reference evidence="2 3" key="1">
    <citation type="submission" date="2019-09" db="EMBL/GenBank/DDBJ databases">
        <title>Complete genome sequence of Arachidicoccus sp. B3-10 isolated from apple orchard soil.</title>
        <authorList>
            <person name="Kim H.S."/>
            <person name="Han K.-I."/>
            <person name="Suh M.K."/>
            <person name="Lee K.C."/>
            <person name="Eom M.K."/>
            <person name="Kim J.-S."/>
            <person name="Kang S.W."/>
            <person name="Sin Y."/>
            <person name="Lee J.-S."/>
        </authorList>
    </citation>
    <scope>NUCLEOTIDE SEQUENCE [LARGE SCALE GENOMIC DNA]</scope>
    <source>
        <strain evidence="2 3">B3-10</strain>
    </source>
</reference>
<feature type="transmembrane region" description="Helical" evidence="1">
    <location>
        <begin position="558"/>
        <end position="580"/>
    </location>
</feature>
<keyword evidence="1" id="KW-1133">Transmembrane helix</keyword>
<evidence type="ECO:0000313" key="2">
    <source>
        <dbReference type="EMBL" id="QES89163.1"/>
    </source>
</evidence>
<dbReference type="InterPro" id="IPR011385">
    <property type="entry name" value="Site-sp_rcmbase"/>
</dbReference>
<evidence type="ECO:0008006" key="4">
    <source>
        <dbReference type="Google" id="ProtNLM"/>
    </source>
</evidence>
<dbReference type="Pfam" id="PF10136">
    <property type="entry name" value="SpecificRecomb"/>
    <property type="match status" value="1"/>
</dbReference>
<proteinExistence type="predicted"/>
<dbReference type="OrthoDB" id="5688397at2"/>
<accession>A0A5P2G7H6</accession>
<gene>
    <name evidence="2" type="ORF">E0W69_010985</name>
</gene>
<keyword evidence="1" id="KW-0812">Transmembrane</keyword>
<dbReference type="Proteomes" id="UP000292424">
    <property type="component" value="Chromosome"/>
</dbReference>
<protein>
    <recommendedName>
        <fullName evidence="4">Site-specific recombinase</fullName>
    </recommendedName>
</protein>
<sequence length="682" mass="77778">MALLKKKDKKRKDLIEATLLEDYKLDFLDEEAGLEFLVDFFQRIRPIRLKYFYHSDELLIDMNKQLVDNQLLLSNVRSAFLSQLLNTNLVPALTESGLYQSQGFGQEFTKRMTYKLLPPLQEKGDFLYVLNHIFYNKGDYLWVQNIPRQIWINFFEIIGFKGSSNNASVTKQLLKSTLILSYRVANLGLDKELVNYLDENVKGNRNNPFVLQNLISVQLETVLKEEPSNVKKINDLLKDLEDMLLASISCLQDVQKNQSENGASVSLTFTTFRLESFLDRMRILVDSMNQDEHLDTGKFVDLFRLLVRNEKRKSSIRELFSQTLGYVAYQIAEHKGTKGGKYITTTAKAWWKMIYTAAWGGVIICFIAFFKLLLHLLNIPPFWQGIAYSINYSVGFVAIEETHSTLATKQPAFTASAVASSLDSKKNVGNPNLYQLAVTVARVMRSQNASFIGNLMIVIPGSYLLAFLYDKIKGHKILEGVHALDTLQDQHPWHSFSLLYACNAGVFLFLTGLLAGYVGNKMKYEHVAKRIVQHPILSLTMSKTRLEKLGNYIEHHSGAMAGNIAFGFLMGMSSVVTQIFGINFDVRHVTIASANVAIGCYGLGFENIQPRFLWELALGIFGIGFFNFAISFSLAFYVALRSRGIKMREYPEFIKILWHYFRKHPLRFLFPPKESSLATDKQ</sequence>
<feature type="transmembrane region" description="Helical" evidence="1">
    <location>
        <begin position="451"/>
        <end position="469"/>
    </location>
</feature>
<feature type="transmembrane region" description="Helical" evidence="1">
    <location>
        <begin position="349"/>
        <end position="370"/>
    </location>
</feature>
<organism evidence="2 3">
    <name type="scientific">Rhizosphaericola mali</name>
    <dbReference type="NCBI Taxonomy" id="2545455"/>
    <lineage>
        <taxon>Bacteria</taxon>
        <taxon>Pseudomonadati</taxon>
        <taxon>Bacteroidota</taxon>
        <taxon>Chitinophagia</taxon>
        <taxon>Chitinophagales</taxon>
        <taxon>Chitinophagaceae</taxon>
        <taxon>Rhizosphaericola</taxon>
    </lineage>
</organism>
<keyword evidence="3" id="KW-1185">Reference proteome</keyword>
<keyword evidence="1" id="KW-0472">Membrane</keyword>
<dbReference type="RefSeq" id="WP_131330109.1">
    <property type="nucleotide sequence ID" value="NZ_CP044016.1"/>
</dbReference>
<name>A0A5P2G7H6_9BACT</name>
<dbReference type="EMBL" id="CP044016">
    <property type="protein sequence ID" value="QES89163.1"/>
    <property type="molecule type" value="Genomic_DNA"/>
</dbReference>
<feature type="transmembrane region" description="Helical" evidence="1">
    <location>
        <begin position="616"/>
        <end position="640"/>
    </location>
</feature>
<dbReference type="AlphaFoldDB" id="A0A5P2G7H6"/>
<feature type="transmembrane region" description="Helical" evidence="1">
    <location>
        <begin position="498"/>
        <end position="520"/>
    </location>
</feature>
<evidence type="ECO:0000313" key="3">
    <source>
        <dbReference type="Proteomes" id="UP000292424"/>
    </source>
</evidence>